<name>A0A6V7HUH3_9HYME</name>
<accession>A0A6V7HUH3</accession>
<sequence length="49" mass="5496">MTKLIEQEASVLDNAEESIRILKKKVKSSAAICKAFAAVFKKKFHLHHG</sequence>
<organism evidence="1">
    <name type="scientific">Bracon brevicornis</name>
    <dbReference type="NCBI Taxonomy" id="1563983"/>
    <lineage>
        <taxon>Eukaryota</taxon>
        <taxon>Metazoa</taxon>
        <taxon>Ecdysozoa</taxon>
        <taxon>Arthropoda</taxon>
        <taxon>Hexapoda</taxon>
        <taxon>Insecta</taxon>
        <taxon>Pterygota</taxon>
        <taxon>Neoptera</taxon>
        <taxon>Endopterygota</taxon>
        <taxon>Hymenoptera</taxon>
        <taxon>Apocrita</taxon>
        <taxon>Ichneumonoidea</taxon>
        <taxon>Braconidae</taxon>
        <taxon>Braconinae</taxon>
        <taxon>Bracon</taxon>
    </lineage>
</organism>
<evidence type="ECO:0000313" key="1">
    <source>
        <dbReference type="EMBL" id="CAD1530249.1"/>
    </source>
</evidence>
<protein>
    <submittedName>
        <fullName evidence="1">Uncharacterized protein</fullName>
    </submittedName>
</protein>
<gene>
    <name evidence="1" type="ORF">BBRV_LOCUS5899</name>
</gene>
<dbReference type="AlphaFoldDB" id="A0A6V7HUH3"/>
<proteinExistence type="predicted"/>
<dbReference type="EMBL" id="CADCXW020000001">
    <property type="protein sequence ID" value="CAD1530249.1"/>
    <property type="molecule type" value="Genomic_DNA"/>
</dbReference>
<reference evidence="1" key="1">
    <citation type="submission" date="2020-07" db="EMBL/GenBank/DDBJ databases">
        <authorList>
            <person name="Ferguson B K."/>
        </authorList>
    </citation>
    <scope>NUCLEOTIDE SEQUENCE</scope>
    <source>
        <strain evidence="1">L06</strain>
    </source>
</reference>